<dbReference type="Proteomes" id="UP001366166">
    <property type="component" value="Chromosome"/>
</dbReference>
<dbReference type="EMBL" id="AP028679">
    <property type="protein sequence ID" value="BEQ13741.1"/>
    <property type="molecule type" value="Genomic_DNA"/>
</dbReference>
<dbReference type="PANTHER" id="PTHR37165">
    <property type="entry name" value="PEPTIDASE U56 FAMILY"/>
    <property type="match status" value="1"/>
</dbReference>
<sequence length="116" mass="12922">MPEFMNPFPGMVPGRKMKDRELARAIRLSLAAEEEAIHLYEALADATTNKLAAAVLQDIANEEKEHAGEFLRLLKILDKGEEQWLANGADEVEEMVAKLKPARKKAAKKKAAPKKK</sequence>
<name>A0AAU9E9F4_9BACT</name>
<evidence type="ECO:0000256" key="1">
    <source>
        <dbReference type="ARBA" id="ARBA00033738"/>
    </source>
</evidence>
<keyword evidence="2" id="KW-1284">Encapsulin nanocompartment</keyword>
<evidence type="ECO:0000313" key="5">
    <source>
        <dbReference type="Proteomes" id="UP001366166"/>
    </source>
</evidence>
<dbReference type="CDD" id="cd00657">
    <property type="entry name" value="Ferritin_like"/>
    <property type="match status" value="1"/>
</dbReference>
<protein>
    <submittedName>
        <fullName evidence="4">Rubrerythrin</fullName>
    </submittedName>
</protein>
<dbReference type="KEGG" id="dmp:FAK_08070"/>
<comment type="subcellular location">
    <subcellularLocation>
        <location evidence="1">Encapsulin nanocompartment</location>
    </subcellularLocation>
</comment>
<dbReference type="InterPro" id="IPR003251">
    <property type="entry name" value="Rr_diiron-bd_dom"/>
</dbReference>
<evidence type="ECO:0000313" key="4">
    <source>
        <dbReference type="EMBL" id="BEQ13741.1"/>
    </source>
</evidence>
<keyword evidence="5" id="KW-1185">Reference proteome</keyword>
<evidence type="ECO:0000259" key="3">
    <source>
        <dbReference type="Pfam" id="PF02915"/>
    </source>
</evidence>
<dbReference type="InterPro" id="IPR009078">
    <property type="entry name" value="Ferritin-like_SF"/>
</dbReference>
<dbReference type="Gene3D" id="6.10.140.1960">
    <property type="match status" value="1"/>
</dbReference>
<accession>A0AAU9E9F4</accession>
<gene>
    <name evidence="4" type="ORF">FAK_08070</name>
</gene>
<dbReference type="RefSeq" id="WP_338605489.1">
    <property type="nucleotide sequence ID" value="NZ_AP028679.1"/>
</dbReference>
<organism evidence="4 5">
    <name type="scientific">Desulfoferula mesophila</name>
    <dbReference type="NCBI Taxonomy" id="3058419"/>
    <lineage>
        <taxon>Bacteria</taxon>
        <taxon>Pseudomonadati</taxon>
        <taxon>Thermodesulfobacteriota</taxon>
        <taxon>Desulfarculia</taxon>
        <taxon>Desulfarculales</taxon>
        <taxon>Desulfarculaceae</taxon>
        <taxon>Desulfoferula</taxon>
    </lineage>
</organism>
<dbReference type="GO" id="GO:0016491">
    <property type="term" value="F:oxidoreductase activity"/>
    <property type="evidence" value="ECO:0007669"/>
    <property type="project" value="InterPro"/>
</dbReference>
<reference evidence="5" key="1">
    <citation type="journal article" date="2023" name="Arch. Microbiol.">
        <title>Desulfoferula mesophilus gen. nov. sp. nov., a mesophilic sulfate-reducing bacterium isolated from a brackish lake sediment.</title>
        <authorList>
            <person name="Watanabe T."/>
            <person name="Yabe T."/>
            <person name="Tsuji J.M."/>
            <person name="Fukui M."/>
        </authorList>
    </citation>
    <scope>NUCLEOTIDE SEQUENCE [LARGE SCALE GENOMIC DNA]</scope>
    <source>
        <strain evidence="5">12FAK</strain>
    </source>
</reference>
<dbReference type="PANTHER" id="PTHR37165:SF1">
    <property type="entry name" value="TYPE 1 ENCAPSULIN SHELL PROTEIN"/>
    <property type="match status" value="1"/>
</dbReference>
<dbReference type="Pfam" id="PF02915">
    <property type="entry name" value="Rubrerythrin"/>
    <property type="match status" value="1"/>
</dbReference>
<dbReference type="GO" id="GO:0140737">
    <property type="term" value="C:encapsulin nanocompartment"/>
    <property type="evidence" value="ECO:0007669"/>
    <property type="project" value="UniProtKB-SubCell"/>
</dbReference>
<dbReference type="GO" id="GO:0046872">
    <property type="term" value="F:metal ion binding"/>
    <property type="evidence" value="ECO:0007669"/>
    <property type="project" value="InterPro"/>
</dbReference>
<dbReference type="AlphaFoldDB" id="A0AAU9E9F4"/>
<dbReference type="SUPFAM" id="SSF47240">
    <property type="entry name" value="Ferritin-like"/>
    <property type="match status" value="1"/>
</dbReference>
<proteinExistence type="predicted"/>
<dbReference type="InterPro" id="IPR051429">
    <property type="entry name" value="Encapsulin_nc"/>
</dbReference>
<feature type="domain" description="Rubrerythrin diiron-binding" evidence="3">
    <location>
        <begin position="27"/>
        <end position="86"/>
    </location>
</feature>
<evidence type="ECO:0000256" key="2">
    <source>
        <dbReference type="ARBA" id="ARBA00033787"/>
    </source>
</evidence>